<dbReference type="InterPro" id="IPR000241">
    <property type="entry name" value="RlmKL-like_Mtase"/>
</dbReference>
<name>A0A315XMH8_9EURY</name>
<evidence type="ECO:0000256" key="7">
    <source>
        <dbReference type="ARBA" id="ARBA00022691"/>
    </source>
</evidence>
<gene>
    <name evidence="17" type="primary">rlmL</name>
    <name evidence="17" type="ORF">MBBTH_08850</name>
</gene>
<dbReference type="PROSITE" id="PS51165">
    <property type="entry name" value="THUMP"/>
    <property type="match status" value="1"/>
</dbReference>
<keyword evidence="7" id="KW-0949">S-adenosyl-L-methionine</keyword>
<dbReference type="InterPro" id="IPR004114">
    <property type="entry name" value="THUMP_dom"/>
</dbReference>
<feature type="domain" description="THUMP" evidence="16">
    <location>
        <begin position="51"/>
        <end position="153"/>
    </location>
</feature>
<proteinExistence type="inferred from homology"/>
<comment type="similarity">
    <text evidence="12">Belongs to the methyltransferase superfamily. Trm-G10 family.</text>
</comment>
<keyword evidence="6 17" id="KW-0808">Transferase</keyword>
<dbReference type="Gene3D" id="3.30.2130.30">
    <property type="match status" value="1"/>
</dbReference>
<dbReference type="PROSITE" id="PS00092">
    <property type="entry name" value="N6_MTASE"/>
    <property type="match status" value="1"/>
</dbReference>
<protein>
    <recommendedName>
        <fullName evidence="13">tRNA (guanine(10)-N(2))-dimethyltransferase</fullName>
        <ecNumber evidence="13">2.1.1.213</ecNumber>
    </recommendedName>
    <alternativeName>
        <fullName evidence="14">tRNA:G10 dimethyltransferase</fullName>
    </alternativeName>
</protein>
<evidence type="ECO:0000256" key="8">
    <source>
        <dbReference type="ARBA" id="ARBA00022694"/>
    </source>
</evidence>
<keyword evidence="3" id="KW-0963">Cytoplasm</keyword>
<evidence type="ECO:0000256" key="12">
    <source>
        <dbReference type="ARBA" id="ARBA00061338"/>
    </source>
</evidence>
<evidence type="ECO:0000313" key="18">
    <source>
        <dbReference type="Proteomes" id="UP000251717"/>
    </source>
</evidence>
<dbReference type="AlphaFoldDB" id="A0A315XMH8"/>
<evidence type="ECO:0000256" key="9">
    <source>
        <dbReference type="ARBA" id="ARBA00022884"/>
    </source>
</evidence>
<evidence type="ECO:0000256" key="13">
    <source>
        <dbReference type="ARBA" id="ARBA00066936"/>
    </source>
</evidence>
<accession>A0A315XMH8</accession>
<dbReference type="Pfam" id="PF02926">
    <property type="entry name" value="THUMP"/>
    <property type="match status" value="1"/>
</dbReference>
<reference evidence="17 18" key="1">
    <citation type="submission" date="2017-03" db="EMBL/GenBank/DDBJ databases">
        <title>Genome sequence of Methanobrevibacter thaueri.</title>
        <authorList>
            <person name="Poehlein A."/>
            <person name="Seedorf H."/>
            <person name="Daniel R."/>
        </authorList>
    </citation>
    <scope>NUCLEOTIDE SEQUENCE [LARGE SCALE GENOMIC DNA]</scope>
    <source>
        <strain evidence="17 18">DSM 11995</strain>
    </source>
</reference>
<dbReference type="GO" id="GO:0005737">
    <property type="term" value="C:cytoplasm"/>
    <property type="evidence" value="ECO:0007669"/>
    <property type="project" value="UniProtKB-SubCell"/>
</dbReference>
<dbReference type="Gene3D" id="3.40.50.150">
    <property type="entry name" value="Vaccinia Virus protein VP39"/>
    <property type="match status" value="1"/>
</dbReference>
<comment type="subunit">
    <text evidence="2">Monomer.</text>
</comment>
<dbReference type="RefSeq" id="WP_116591852.1">
    <property type="nucleotide sequence ID" value="NZ_MZGS01000020.1"/>
</dbReference>
<dbReference type="GO" id="GO:0160101">
    <property type="term" value="F:tRNA (guanine(10)-N2)-dimethyltransferase activity"/>
    <property type="evidence" value="ECO:0007669"/>
    <property type="project" value="UniProtKB-EC"/>
</dbReference>
<evidence type="ECO:0000313" key="17">
    <source>
        <dbReference type="EMBL" id="PWB87320.1"/>
    </source>
</evidence>
<keyword evidence="4" id="KW-0820">tRNA-binding</keyword>
<dbReference type="SMART" id="SM00981">
    <property type="entry name" value="THUMP"/>
    <property type="match status" value="1"/>
</dbReference>
<dbReference type="EC" id="2.1.1.213" evidence="13"/>
<dbReference type="OrthoDB" id="7080at2157"/>
<comment type="function">
    <text evidence="11">Catalyzes the adenosylmethionine-dependent methylation of the exocyclic amino group (N(2)) of guanosine at position 10 of various tRNAs. Acts via a two-step process that leads to the formation of either N(2)-monomethyl (m(2)G) or N(2)-dimethylguanosine (m(2)(2)G).</text>
</comment>
<evidence type="ECO:0000256" key="4">
    <source>
        <dbReference type="ARBA" id="ARBA00022555"/>
    </source>
</evidence>
<dbReference type="EMBL" id="MZGS01000020">
    <property type="protein sequence ID" value="PWB87320.1"/>
    <property type="molecule type" value="Genomic_DNA"/>
</dbReference>
<keyword evidence="9 15" id="KW-0694">RNA-binding</keyword>
<evidence type="ECO:0000259" key="16">
    <source>
        <dbReference type="PROSITE" id="PS51165"/>
    </source>
</evidence>
<dbReference type="Pfam" id="PF01170">
    <property type="entry name" value="UPF0020"/>
    <property type="match status" value="1"/>
</dbReference>
<organism evidence="17 18">
    <name type="scientific">Methanobrevibacter thaueri</name>
    <dbReference type="NCBI Taxonomy" id="190975"/>
    <lineage>
        <taxon>Archaea</taxon>
        <taxon>Methanobacteriati</taxon>
        <taxon>Methanobacteriota</taxon>
        <taxon>Methanomada group</taxon>
        <taxon>Methanobacteria</taxon>
        <taxon>Methanobacteriales</taxon>
        <taxon>Methanobacteriaceae</taxon>
        <taxon>Methanobrevibacter</taxon>
    </lineage>
</organism>
<dbReference type="GO" id="GO:0160102">
    <property type="term" value="F:tRNA (guanine(10)-N2)-methyltransferase activity"/>
    <property type="evidence" value="ECO:0007669"/>
    <property type="project" value="InterPro"/>
</dbReference>
<dbReference type="FunFam" id="3.40.50.150:FF:000251">
    <property type="entry name" value="Putative RNA methylase"/>
    <property type="match status" value="1"/>
</dbReference>
<dbReference type="PANTHER" id="PTHR14911">
    <property type="entry name" value="THUMP DOMAIN-CONTAINING"/>
    <property type="match status" value="1"/>
</dbReference>
<dbReference type="CDD" id="cd11715">
    <property type="entry name" value="THUMP_AdoMetMT"/>
    <property type="match status" value="1"/>
</dbReference>
<sequence length="345" mass="39549">MELLCIQSQEHPELPLAELKAVMECEDIDAEIEKVTEGLVILKDIPDDKLDEYYEILTRRLGYTHEVHQILARTDVDNLDEDVSKIDWAEWIDENFAVRVKRFNSQIDTVGTERHIGTLILDNTERIRVNLSKPKSLVRVVAHQNDLYVAIEKIKLNKKHFEDSKPHKRPFFYPGSMNPKLARCMVNLSRVKAGELLLDPFCGTGGILIEAGLIGCKVVGSDVYWKMKNGTAINLDYYGITDYRTFHLDVRELKMYEKVSSVVTDPPYGISTSTGDVDGEGIFEEFFHAIYDNMRDDAYLCMASPHYIDLKPMVDEVGFKIVEQYGIKMHKSLTRIISVIRKNLD</sequence>
<dbReference type="Proteomes" id="UP000251717">
    <property type="component" value="Unassembled WGS sequence"/>
</dbReference>
<dbReference type="PANTHER" id="PTHR14911:SF21">
    <property type="entry name" value="N2-METHYLGUANOSINE TRNA METHYLTRANSFERASE"/>
    <property type="match status" value="1"/>
</dbReference>
<keyword evidence="18" id="KW-1185">Reference proteome</keyword>
<evidence type="ECO:0000256" key="14">
    <source>
        <dbReference type="ARBA" id="ARBA00082665"/>
    </source>
</evidence>
<evidence type="ECO:0000256" key="5">
    <source>
        <dbReference type="ARBA" id="ARBA00022603"/>
    </source>
</evidence>
<evidence type="ECO:0000256" key="1">
    <source>
        <dbReference type="ARBA" id="ARBA00004496"/>
    </source>
</evidence>
<dbReference type="PROSITE" id="PS01261">
    <property type="entry name" value="UPF0020"/>
    <property type="match status" value="1"/>
</dbReference>
<keyword evidence="8" id="KW-0819">tRNA processing</keyword>
<dbReference type="SUPFAM" id="SSF53335">
    <property type="entry name" value="S-adenosyl-L-methionine-dependent methyltransferases"/>
    <property type="match status" value="1"/>
</dbReference>
<dbReference type="CDD" id="cd02440">
    <property type="entry name" value="AdoMet_MTases"/>
    <property type="match status" value="1"/>
</dbReference>
<evidence type="ECO:0000256" key="10">
    <source>
        <dbReference type="ARBA" id="ARBA00051883"/>
    </source>
</evidence>
<dbReference type="InterPro" id="IPR002052">
    <property type="entry name" value="DNA_methylase_N6_adenine_CS"/>
</dbReference>
<evidence type="ECO:0000256" key="3">
    <source>
        <dbReference type="ARBA" id="ARBA00022490"/>
    </source>
</evidence>
<dbReference type="InterPro" id="IPR053943">
    <property type="entry name" value="RlmKL-like_Mtase_CS"/>
</dbReference>
<dbReference type="InterPro" id="IPR005885">
    <property type="entry name" value="TrmG10"/>
</dbReference>
<evidence type="ECO:0000256" key="2">
    <source>
        <dbReference type="ARBA" id="ARBA00011245"/>
    </source>
</evidence>
<evidence type="ECO:0000256" key="11">
    <source>
        <dbReference type="ARBA" id="ARBA00054380"/>
    </source>
</evidence>
<dbReference type="SUPFAM" id="SSF143437">
    <property type="entry name" value="THUMP domain-like"/>
    <property type="match status" value="1"/>
</dbReference>
<dbReference type="GO" id="GO:0030488">
    <property type="term" value="P:tRNA methylation"/>
    <property type="evidence" value="ECO:0007669"/>
    <property type="project" value="InterPro"/>
</dbReference>
<evidence type="ECO:0000256" key="6">
    <source>
        <dbReference type="ARBA" id="ARBA00022679"/>
    </source>
</evidence>
<evidence type="ECO:0000256" key="15">
    <source>
        <dbReference type="PROSITE-ProRule" id="PRU00529"/>
    </source>
</evidence>
<comment type="subcellular location">
    <subcellularLocation>
        <location evidence="1">Cytoplasm</location>
    </subcellularLocation>
</comment>
<dbReference type="GO" id="GO:0000049">
    <property type="term" value="F:tRNA binding"/>
    <property type="evidence" value="ECO:0007669"/>
    <property type="project" value="UniProtKB-KW"/>
</dbReference>
<dbReference type="NCBIfam" id="TIGR01177">
    <property type="entry name" value="TIGR01177 family methyltransferase"/>
    <property type="match status" value="1"/>
</dbReference>
<keyword evidence="5 17" id="KW-0489">Methyltransferase</keyword>
<comment type="catalytic activity">
    <reaction evidence="10">
        <text>guanosine(10) in tRNA + 2 S-adenosyl-L-methionine = N(2)-dimethylguanosine(10) in tRNA + 2 S-adenosyl-L-homocysteine + 2 H(+)</text>
        <dbReference type="Rhea" id="RHEA:43124"/>
        <dbReference type="Rhea" id="RHEA-COMP:10355"/>
        <dbReference type="Rhea" id="RHEA-COMP:10358"/>
        <dbReference type="ChEBI" id="CHEBI:15378"/>
        <dbReference type="ChEBI" id="CHEBI:57856"/>
        <dbReference type="ChEBI" id="CHEBI:59789"/>
        <dbReference type="ChEBI" id="CHEBI:74269"/>
        <dbReference type="ChEBI" id="CHEBI:74513"/>
        <dbReference type="EC" id="2.1.1.213"/>
    </reaction>
</comment>
<comment type="caution">
    <text evidence="17">The sequence shown here is derived from an EMBL/GenBank/DDBJ whole genome shotgun (WGS) entry which is preliminary data.</text>
</comment>
<dbReference type="InterPro" id="IPR029063">
    <property type="entry name" value="SAM-dependent_MTases_sf"/>
</dbReference>